<protein>
    <recommendedName>
        <fullName evidence="3">DUF4283 domain-containing protein</fullName>
    </recommendedName>
</protein>
<dbReference type="AlphaFoldDB" id="A0A5B6UAN0"/>
<organism evidence="1 2">
    <name type="scientific">Gossypium australe</name>
    <dbReference type="NCBI Taxonomy" id="47621"/>
    <lineage>
        <taxon>Eukaryota</taxon>
        <taxon>Viridiplantae</taxon>
        <taxon>Streptophyta</taxon>
        <taxon>Embryophyta</taxon>
        <taxon>Tracheophyta</taxon>
        <taxon>Spermatophyta</taxon>
        <taxon>Magnoliopsida</taxon>
        <taxon>eudicotyledons</taxon>
        <taxon>Gunneridae</taxon>
        <taxon>Pentapetalae</taxon>
        <taxon>rosids</taxon>
        <taxon>malvids</taxon>
        <taxon>Malvales</taxon>
        <taxon>Malvaceae</taxon>
        <taxon>Malvoideae</taxon>
        <taxon>Gossypium</taxon>
    </lineage>
</organism>
<reference evidence="2" key="1">
    <citation type="journal article" date="2019" name="Plant Biotechnol. J.">
        <title>Genome sequencing of the Australian wild diploid species Gossypium australe highlights disease resistance and delayed gland morphogenesis.</title>
        <authorList>
            <person name="Cai Y."/>
            <person name="Cai X."/>
            <person name="Wang Q."/>
            <person name="Wang P."/>
            <person name="Zhang Y."/>
            <person name="Cai C."/>
            <person name="Xu Y."/>
            <person name="Wang K."/>
            <person name="Zhou Z."/>
            <person name="Wang C."/>
            <person name="Geng S."/>
            <person name="Li B."/>
            <person name="Dong Q."/>
            <person name="Hou Y."/>
            <person name="Wang H."/>
            <person name="Ai P."/>
            <person name="Liu Z."/>
            <person name="Yi F."/>
            <person name="Sun M."/>
            <person name="An G."/>
            <person name="Cheng J."/>
            <person name="Zhang Y."/>
            <person name="Shi Q."/>
            <person name="Xie Y."/>
            <person name="Shi X."/>
            <person name="Chang Y."/>
            <person name="Huang F."/>
            <person name="Chen Y."/>
            <person name="Hong S."/>
            <person name="Mi L."/>
            <person name="Sun Q."/>
            <person name="Zhang L."/>
            <person name="Zhou B."/>
            <person name="Peng R."/>
            <person name="Zhang X."/>
            <person name="Liu F."/>
        </authorList>
    </citation>
    <scope>NUCLEOTIDE SEQUENCE [LARGE SCALE GENOMIC DNA]</scope>
    <source>
        <strain evidence="2">cv. PA1801</strain>
    </source>
</reference>
<sequence length="248" mass="28010">MEGRPWLFRKYLILFERLRDPIARDQIQLTSSPYWIRFGPCDPEFDKKDLMHAVGSTFGGVIRSEVQNDYYRVRVHMDVQKPLDRGLQRNYTGTSKQQCEWNDDVNSGSCTGAILGGGRILSSWKEGLMEQTDRSGGIVFGKLSGTMSLEGECSEKSKKSSWKRLEPTIQTDYCKYVGVGSKRKIGEEEEGDVSMDKWNDVAVKKLKFDGDCRNVDDEDVPMRGDGELNFVVHSLGSAASKMLADRAQ</sequence>
<evidence type="ECO:0008006" key="3">
    <source>
        <dbReference type="Google" id="ProtNLM"/>
    </source>
</evidence>
<keyword evidence="2" id="KW-1185">Reference proteome</keyword>
<comment type="caution">
    <text evidence="1">The sequence shown here is derived from an EMBL/GenBank/DDBJ whole genome shotgun (WGS) entry which is preliminary data.</text>
</comment>
<dbReference type="EMBL" id="SMMG02000112">
    <property type="protein sequence ID" value="KAA3450815.1"/>
    <property type="molecule type" value="Genomic_DNA"/>
</dbReference>
<gene>
    <name evidence="1" type="ORF">EPI10_034252</name>
</gene>
<accession>A0A5B6UAN0</accession>
<evidence type="ECO:0000313" key="2">
    <source>
        <dbReference type="Proteomes" id="UP000325315"/>
    </source>
</evidence>
<dbReference type="OrthoDB" id="978193at2759"/>
<name>A0A5B6UAN0_9ROSI</name>
<evidence type="ECO:0000313" key="1">
    <source>
        <dbReference type="EMBL" id="KAA3450815.1"/>
    </source>
</evidence>
<dbReference type="Proteomes" id="UP000325315">
    <property type="component" value="Unassembled WGS sequence"/>
</dbReference>
<proteinExistence type="predicted"/>